<organism evidence="2 3">
    <name type="scientific">Cellulophaga tyrosinoxydans</name>
    <dbReference type="NCBI Taxonomy" id="504486"/>
    <lineage>
        <taxon>Bacteria</taxon>
        <taxon>Pseudomonadati</taxon>
        <taxon>Bacteroidota</taxon>
        <taxon>Flavobacteriia</taxon>
        <taxon>Flavobacteriales</taxon>
        <taxon>Flavobacteriaceae</taxon>
        <taxon>Cellulophaga</taxon>
    </lineage>
</organism>
<dbReference type="SUPFAM" id="SSF53335">
    <property type="entry name" value="S-adenosyl-L-methionine-dependent methyltransferases"/>
    <property type="match status" value="1"/>
</dbReference>
<accession>A0A1W1YSS0</accession>
<keyword evidence="3" id="KW-1185">Reference proteome</keyword>
<dbReference type="Proteomes" id="UP000192360">
    <property type="component" value="Unassembled WGS sequence"/>
</dbReference>
<evidence type="ECO:0000313" key="2">
    <source>
        <dbReference type="EMBL" id="SMC39184.1"/>
    </source>
</evidence>
<dbReference type="RefSeq" id="WP_084060134.1">
    <property type="nucleotide sequence ID" value="NZ_FWXO01000001.1"/>
</dbReference>
<dbReference type="AlphaFoldDB" id="A0A1W1YSS0"/>
<evidence type="ECO:0000313" key="3">
    <source>
        <dbReference type="Proteomes" id="UP000192360"/>
    </source>
</evidence>
<dbReference type="STRING" id="504486.SAMN05660703_0839"/>
<dbReference type="Pfam" id="PF13489">
    <property type="entry name" value="Methyltransf_23"/>
    <property type="match status" value="1"/>
</dbReference>
<name>A0A1W1YSS0_9FLAO</name>
<proteinExistence type="predicted"/>
<dbReference type="GO" id="GO:0032259">
    <property type="term" value="P:methylation"/>
    <property type="evidence" value="ECO:0007669"/>
    <property type="project" value="UniProtKB-KW"/>
</dbReference>
<dbReference type="PANTHER" id="PTHR43861:SF3">
    <property type="entry name" value="PUTATIVE (AFU_ORTHOLOGUE AFUA_2G14390)-RELATED"/>
    <property type="match status" value="1"/>
</dbReference>
<dbReference type="CDD" id="cd02440">
    <property type="entry name" value="AdoMet_MTases"/>
    <property type="match status" value="1"/>
</dbReference>
<gene>
    <name evidence="2" type="ORF">SAMN05660703_0839</name>
</gene>
<dbReference type="OrthoDB" id="2370471at2"/>
<keyword evidence="2" id="KW-0489">Methyltransferase</keyword>
<dbReference type="Gene3D" id="3.40.50.150">
    <property type="entry name" value="Vaccinia Virus protein VP39"/>
    <property type="match status" value="1"/>
</dbReference>
<keyword evidence="1 2" id="KW-0808">Transferase</keyword>
<dbReference type="InterPro" id="IPR029063">
    <property type="entry name" value="SAM-dependent_MTases_sf"/>
</dbReference>
<dbReference type="GO" id="GO:0008168">
    <property type="term" value="F:methyltransferase activity"/>
    <property type="evidence" value="ECO:0007669"/>
    <property type="project" value="UniProtKB-KW"/>
</dbReference>
<sequence>MKFYLKTKDHSVSKENFELHLDDNLDMLVTQPQPENLNPYYDSAAYISHTDASESFVDKIYQGVKKINLKNKLKIVQKHSSGKKLLDVGAGTGDFLVVAKENGWSVHGVEPNSKANAKASEKGLELKTTLEDFANQKFDVITLWHVLEHMPNLTDQVTRLSNLLSEDGIIIIAVPNFKSFDALHYKNFWAAFDVPRHLWHFSKTAISKLFQKENMQLLKTYPLVFDAFYVSLLSEKYKTGKQNFIAAFCIGLRSNLKAWRTKEYSSLIYVLKKAK</sequence>
<evidence type="ECO:0000256" key="1">
    <source>
        <dbReference type="ARBA" id="ARBA00022679"/>
    </source>
</evidence>
<protein>
    <submittedName>
        <fullName evidence="2">Methyltransferase domain-containing protein</fullName>
    </submittedName>
</protein>
<dbReference type="PANTHER" id="PTHR43861">
    <property type="entry name" value="TRANS-ACONITATE 2-METHYLTRANSFERASE-RELATED"/>
    <property type="match status" value="1"/>
</dbReference>
<dbReference type="EMBL" id="FWXO01000001">
    <property type="protein sequence ID" value="SMC39184.1"/>
    <property type="molecule type" value="Genomic_DNA"/>
</dbReference>
<reference evidence="2 3" key="1">
    <citation type="submission" date="2017-04" db="EMBL/GenBank/DDBJ databases">
        <authorList>
            <person name="Afonso C.L."/>
            <person name="Miller P.J."/>
            <person name="Scott M.A."/>
            <person name="Spackman E."/>
            <person name="Goraichik I."/>
            <person name="Dimitrov K.M."/>
            <person name="Suarez D.L."/>
            <person name="Swayne D.E."/>
        </authorList>
    </citation>
    <scope>NUCLEOTIDE SEQUENCE [LARGE SCALE GENOMIC DNA]</scope>
    <source>
        <strain evidence="2 3">DSM 21164</strain>
    </source>
</reference>